<dbReference type="AlphaFoldDB" id="A0A067R1L0"/>
<dbReference type="Proteomes" id="UP000027135">
    <property type="component" value="Unassembled WGS sequence"/>
</dbReference>
<reference evidence="1 2" key="1">
    <citation type="journal article" date="2014" name="Nat. Commun.">
        <title>Molecular traces of alternative social organization in a termite genome.</title>
        <authorList>
            <person name="Terrapon N."/>
            <person name="Li C."/>
            <person name="Robertson H.M."/>
            <person name="Ji L."/>
            <person name="Meng X."/>
            <person name="Booth W."/>
            <person name="Chen Z."/>
            <person name="Childers C.P."/>
            <person name="Glastad K.M."/>
            <person name="Gokhale K."/>
            <person name="Gowin J."/>
            <person name="Gronenberg W."/>
            <person name="Hermansen R.A."/>
            <person name="Hu H."/>
            <person name="Hunt B.G."/>
            <person name="Huylmans A.K."/>
            <person name="Khalil S.M."/>
            <person name="Mitchell R.D."/>
            <person name="Munoz-Torres M.C."/>
            <person name="Mustard J.A."/>
            <person name="Pan H."/>
            <person name="Reese J.T."/>
            <person name="Scharf M.E."/>
            <person name="Sun F."/>
            <person name="Vogel H."/>
            <person name="Xiao J."/>
            <person name="Yang W."/>
            <person name="Yang Z."/>
            <person name="Yang Z."/>
            <person name="Zhou J."/>
            <person name="Zhu J."/>
            <person name="Brent C.S."/>
            <person name="Elsik C.G."/>
            <person name="Goodisman M.A."/>
            <person name="Liberles D.A."/>
            <person name="Roe R.M."/>
            <person name="Vargo E.L."/>
            <person name="Vilcinskas A."/>
            <person name="Wang J."/>
            <person name="Bornberg-Bauer E."/>
            <person name="Korb J."/>
            <person name="Zhang G."/>
            <person name="Liebig J."/>
        </authorList>
    </citation>
    <scope>NUCLEOTIDE SEQUENCE [LARGE SCALE GENOMIC DNA]</scope>
    <source>
        <tissue evidence="1">Whole organism</tissue>
    </source>
</reference>
<name>A0A067R1L0_ZOONE</name>
<accession>A0A067R1L0</accession>
<keyword evidence="2" id="KW-1185">Reference proteome</keyword>
<protein>
    <submittedName>
        <fullName evidence="1">Uncharacterized protein</fullName>
    </submittedName>
</protein>
<evidence type="ECO:0000313" key="2">
    <source>
        <dbReference type="Proteomes" id="UP000027135"/>
    </source>
</evidence>
<dbReference type="InParanoid" id="A0A067R1L0"/>
<gene>
    <name evidence="1" type="ORF">L798_10184</name>
</gene>
<organism evidence="1 2">
    <name type="scientific">Zootermopsis nevadensis</name>
    <name type="common">Dampwood termite</name>
    <dbReference type="NCBI Taxonomy" id="136037"/>
    <lineage>
        <taxon>Eukaryota</taxon>
        <taxon>Metazoa</taxon>
        <taxon>Ecdysozoa</taxon>
        <taxon>Arthropoda</taxon>
        <taxon>Hexapoda</taxon>
        <taxon>Insecta</taxon>
        <taxon>Pterygota</taxon>
        <taxon>Neoptera</taxon>
        <taxon>Polyneoptera</taxon>
        <taxon>Dictyoptera</taxon>
        <taxon>Blattodea</taxon>
        <taxon>Blattoidea</taxon>
        <taxon>Termitoidae</taxon>
        <taxon>Termopsidae</taxon>
        <taxon>Zootermopsis</taxon>
    </lineage>
</organism>
<proteinExistence type="predicted"/>
<dbReference type="EMBL" id="KK852812">
    <property type="protein sequence ID" value="KDR15869.1"/>
    <property type="molecule type" value="Genomic_DNA"/>
</dbReference>
<sequence>MIVDRLHDCDGRRLVELTQCHGPVAMMKLKSSVSTYMVNSYNVSVSTVVVVRKLRIPLQSDDTCGRCSGSVRVPQTVSCCCAQFPDFISHISARSSSGGGFCSAFAWLCVRAVSVAVFYGDHRHQTALRCYRSLKLSR</sequence>
<evidence type="ECO:0000313" key="1">
    <source>
        <dbReference type="EMBL" id="KDR15869.1"/>
    </source>
</evidence>